<comment type="caution">
    <text evidence="3">The sequence shown here is derived from an EMBL/GenBank/DDBJ whole genome shotgun (WGS) entry which is preliminary data.</text>
</comment>
<dbReference type="Proteomes" id="UP001408356">
    <property type="component" value="Unassembled WGS sequence"/>
</dbReference>
<feature type="chain" id="PRO_5045987839" description="Lytic polysaccharide monooxygenase" evidence="2">
    <location>
        <begin position="21"/>
        <end position="383"/>
    </location>
</feature>
<dbReference type="EMBL" id="JARVKF010000035">
    <property type="protein sequence ID" value="KAK9424518.1"/>
    <property type="molecule type" value="Genomic_DNA"/>
</dbReference>
<name>A0ABR2VCA4_9PEZI</name>
<protein>
    <recommendedName>
        <fullName evidence="5">Lytic polysaccharide monooxygenase</fullName>
    </recommendedName>
</protein>
<gene>
    <name evidence="3" type="ORF">SUNI508_03394</name>
</gene>
<evidence type="ECO:0000256" key="1">
    <source>
        <dbReference type="SAM" id="MobiDB-lite"/>
    </source>
</evidence>
<evidence type="ECO:0000256" key="2">
    <source>
        <dbReference type="SAM" id="SignalP"/>
    </source>
</evidence>
<reference evidence="3 4" key="1">
    <citation type="journal article" date="2024" name="J. Plant Pathol.">
        <title>Sequence and assembly of the genome of Seiridium unicorne, isolate CBS 538.82, causal agent of cypress canker disease.</title>
        <authorList>
            <person name="Scali E."/>
            <person name="Rocca G.D."/>
            <person name="Danti R."/>
            <person name="Garbelotto M."/>
            <person name="Barberini S."/>
            <person name="Baroncelli R."/>
            <person name="Emiliani G."/>
        </authorList>
    </citation>
    <scope>NUCLEOTIDE SEQUENCE [LARGE SCALE GENOMIC DNA]</scope>
    <source>
        <strain evidence="3 4">BM-138-508</strain>
    </source>
</reference>
<dbReference type="PANTHER" id="PTHR36182">
    <property type="entry name" value="PROTEIN, PUTATIVE (AFU_ORTHOLOGUE AFUA_6G10930)-RELATED"/>
    <property type="match status" value="1"/>
</dbReference>
<evidence type="ECO:0000313" key="4">
    <source>
        <dbReference type="Proteomes" id="UP001408356"/>
    </source>
</evidence>
<sequence>MRSVLLYASTAMLVIAPAGSHVVLETPRPFKPAEYGPTNPVEAGTFPCKAPEGVKLEMDGSPTEMAIGEDQLLTFQGMAVHGGGSCQISLTSDIDDEFQPHKDSRFFVIHSIEGGCPARNVTGNLDGPNSDKYYFKVPSGVDPGNYVLSWSWVPRIGGQPEFYQTCAPIVVSPSKASRKRQSIPERRETSIARREVFPAIFMANMGELTGGCTHAEALKEQIAIAYPNPGKYVERPNPEEKLYPQPCDGNPRVRGGAGTTSGTSVAASTSPISTPLSSIDVSSSLELTSTTADEVMTTVAPSTLTSMSEVSSGPTPTSTSATTLVPITGVGDSVCQDGHLLCINGTSFSTCTGGHWTNPQVLAPGTHCTGTDGTGLNIINPSS</sequence>
<feature type="compositionally biased region" description="Low complexity" evidence="1">
    <location>
        <begin position="260"/>
        <end position="277"/>
    </location>
</feature>
<keyword evidence="4" id="KW-1185">Reference proteome</keyword>
<evidence type="ECO:0000313" key="3">
    <source>
        <dbReference type="EMBL" id="KAK9424518.1"/>
    </source>
</evidence>
<proteinExistence type="predicted"/>
<evidence type="ECO:0008006" key="5">
    <source>
        <dbReference type="Google" id="ProtNLM"/>
    </source>
</evidence>
<dbReference type="PANTHER" id="PTHR36182:SF2">
    <property type="entry name" value="LYTIC POLYSACCHARIDE MONOOXYGENASE"/>
    <property type="match status" value="1"/>
</dbReference>
<organism evidence="3 4">
    <name type="scientific">Seiridium unicorne</name>
    <dbReference type="NCBI Taxonomy" id="138068"/>
    <lineage>
        <taxon>Eukaryota</taxon>
        <taxon>Fungi</taxon>
        <taxon>Dikarya</taxon>
        <taxon>Ascomycota</taxon>
        <taxon>Pezizomycotina</taxon>
        <taxon>Sordariomycetes</taxon>
        <taxon>Xylariomycetidae</taxon>
        <taxon>Amphisphaeriales</taxon>
        <taxon>Sporocadaceae</taxon>
        <taxon>Seiridium</taxon>
    </lineage>
</organism>
<accession>A0ABR2VCA4</accession>
<keyword evidence="2" id="KW-0732">Signal</keyword>
<dbReference type="Gene3D" id="2.70.50.70">
    <property type="match status" value="1"/>
</dbReference>
<feature type="signal peptide" evidence="2">
    <location>
        <begin position="1"/>
        <end position="20"/>
    </location>
</feature>
<feature type="region of interest" description="Disordered" evidence="1">
    <location>
        <begin position="244"/>
        <end position="277"/>
    </location>
</feature>